<organism evidence="2 3">
    <name type="scientific">Sphaeroforma arctica JP610</name>
    <dbReference type="NCBI Taxonomy" id="667725"/>
    <lineage>
        <taxon>Eukaryota</taxon>
        <taxon>Ichthyosporea</taxon>
        <taxon>Ichthyophonida</taxon>
        <taxon>Sphaeroforma</taxon>
    </lineage>
</organism>
<feature type="non-terminal residue" evidence="2">
    <location>
        <position position="65"/>
    </location>
</feature>
<protein>
    <recommendedName>
        <fullName evidence="1">Aldehyde oxidase/xanthine dehydrogenase a/b hammerhead domain-containing protein</fullName>
    </recommendedName>
</protein>
<evidence type="ECO:0000313" key="3">
    <source>
        <dbReference type="Proteomes" id="UP000054560"/>
    </source>
</evidence>
<gene>
    <name evidence="2" type="ORF">SARC_17741</name>
</gene>
<dbReference type="Proteomes" id="UP000054560">
    <property type="component" value="Unassembled WGS sequence"/>
</dbReference>
<dbReference type="RefSeq" id="XP_014143643.1">
    <property type="nucleotide sequence ID" value="XM_014288168.1"/>
</dbReference>
<dbReference type="Pfam" id="PF01315">
    <property type="entry name" value="Ald_Xan_dh_C"/>
    <property type="match status" value="1"/>
</dbReference>
<dbReference type="InterPro" id="IPR000674">
    <property type="entry name" value="Ald_Oxase/Xan_DH_a/b"/>
</dbReference>
<evidence type="ECO:0000259" key="1">
    <source>
        <dbReference type="Pfam" id="PF01315"/>
    </source>
</evidence>
<dbReference type="EMBL" id="KQ253513">
    <property type="protein sequence ID" value="KNC69741.1"/>
    <property type="molecule type" value="Genomic_DNA"/>
</dbReference>
<dbReference type="SUPFAM" id="SSF54665">
    <property type="entry name" value="CO dehydrogenase molybdoprotein N-domain-like"/>
    <property type="match status" value="1"/>
</dbReference>
<name>A0A0L0EZB0_9EUKA</name>
<dbReference type="OrthoDB" id="8300278at2759"/>
<reference evidence="2 3" key="1">
    <citation type="submission" date="2011-02" db="EMBL/GenBank/DDBJ databases">
        <title>The Genome Sequence of Sphaeroforma arctica JP610.</title>
        <authorList>
            <consortium name="The Broad Institute Genome Sequencing Platform"/>
            <person name="Russ C."/>
            <person name="Cuomo C."/>
            <person name="Young S.K."/>
            <person name="Zeng Q."/>
            <person name="Gargeya S."/>
            <person name="Alvarado L."/>
            <person name="Berlin A."/>
            <person name="Chapman S.B."/>
            <person name="Chen Z."/>
            <person name="Freedman E."/>
            <person name="Gellesch M."/>
            <person name="Goldberg J."/>
            <person name="Griggs A."/>
            <person name="Gujja S."/>
            <person name="Heilman E."/>
            <person name="Heiman D."/>
            <person name="Howarth C."/>
            <person name="Mehta T."/>
            <person name="Neiman D."/>
            <person name="Pearson M."/>
            <person name="Roberts A."/>
            <person name="Saif S."/>
            <person name="Shea T."/>
            <person name="Shenoy N."/>
            <person name="Sisk P."/>
            <person name="Stolte C."/>
            <person name="Sykes S."/>
            <person name="White J."/>
            <person name="Yandava C."/>
            <person name="Burger G."/>
            <person name="Gray M.W."/>
            <person name="Holland P.W.H."/>
            <person name="King N."/>
            <person name="Lang F.B.F."/>
            <person name="Roger A.J."/>
            <person name="Ruiz-Trillo I."/>
            <person name="Haas B."/>
            <person name="Nusbaum C."/>
            <person name="Birren B."/>
        </authorList>
    </citation>
    <scope>NUCLEOTIDE SEQUENCE [LARGE SCALE GENOMIC DNA]</scope>
    <source>
        <strain evidence="2 3">JP610</strain>
    </source>
</reference>
<accession>A0A0L0EZB0</accession>
<dbReference type="Gene3D" id="3.90.1170.50">
    <property type="entry name" value="Aldehyde oxidase/xanthine dehydrogenase, a/b hammerhead"/>
    <property type="match status" value="1"/>
</dbReference>
<proteinExistence type="predicted"/>
<dbReference type="GeneID" id="25918245"/>
<keyword evidence="3" id="KW-1185">Reference proteome</keyword>
<evidence type="ECO:0000313" key="2">
    <source>
        <dbReference type="EMBL" id="KNC69741.1"/>
    </source>
</evidence>
<dbReference type="AlphaFoldDB" id="A0A0L0EZB0"/>
<sequence>MPGVVDVMGAEDLARLGCSNDIGMFPGDEELFAAREVKAVGQPIALVLADTYQYAREAVKKVAVK</sequence>
<dbReference type="InterPro" id="IPR036856">
    <property type="entry name" value="Ald_Oxase/Xan_DH_a/b_sf"/>
</dbReference>
<feature type="domain" description="Aldehyde oxidase/xanthine dehydrogenase a/b hammerhead" evidence="1">
    <location>
        <begin position="1"/>
        <end position="65"/>
    </location>
</feature>